<dbReference type="Gene3D" id="1.20.1080.10">
    <property type="entry name" value="Glycerol uptake facilitator protein"/>
    <property type="match status" value="3"/>
</dbReference>
<dbReference type="InterPro" id="IPR034294">
    <property type="entry name" value="Aquaporin_transptr"/>
</dbReference>
<feature type="transmembrane region" description="Helical" evidence="6">
    <location>
        <begin position="468"/>
        <end position="489"/>
    </location>
</feature>
<evidence type="ECO:0000256" key="4">
    <source>
        <dbReference type="ARBA" id="ARBA00022989"/>
    </source>
</evidence>
<protein>
    <recommendedName>
        <fullName evidence="9">Aquaporin</fullName>
    </recommendedName>
</protein>
<reference evidence="7" key="1">
    <citation type="submission" date="2023-08" db="EMBL/GenBank/DDBJ databases">
        <authorList>
            <person name="Chen Y."/>
            <person name="Shah S."/>
            <person name="Dougan E. K."/>
            <person name="Thang M."/>
            <person name="Chan C."/>
        </authorList>
    </citation>
    <scope>NUCLEOTIDE SEQUENCE</scope>
</reference>
<dbReference type="SUPFAM" id="SSF81338">
    <property type="entry name" value="Aquaporin-like"/>
    <property type="match status" value="2"/>
</dbReference>
<dbReference type="InterPro" id="IPR000425">
    <property type="entry name" value="MIP"/>
</dbReference>
<dbReference type="InterPro" id="IPR023271">
    <property type="entry name" value="Aquaporin-like"/>
</dbReference>
<dbReference type="Pfam" id="PF00230">
    <property type="entry name" value="MIP"/>
    <property type="match status" value="2"/>
</dbReference>
<dbReference type="PROSITE" id="PS00221">
    <property type="entry name" value="MIP"/>
    <property type="match status" value="1"/>
</dbReference>
<dbReference type="AlphaFoldDB" id="A0AA36I9U6"/>
<dbReference type="PANTHER" id="PTHR19139:SF284">
    <property type="entry name" value="AQUAPORIN"/>
    <property type="match status" value="1"/>
</dbReference>
<dbReference type="PANTHER" id="PTHR19139">
    <property type="entry name" value="AQUAPORIN TRANSPORTER"/>
    <property type="match status" value="1"/>
</dbReference>
<comment type="subcellular location">
    <subcellularLocation>
        <location evidence="1">Membrane</location>
        <topology evidence="1">Multi-pass membrane protein</topology>
    </subcellularLocation>
</comment>
<dbReference type="GO" id="GO:0005886">
    <property type="term" value="C:plasma membrane"/>
    <property type="evidence" value="ECO:0007669"/>
    <property type="project" value="TreeGrafter"/>
</dbReference>
<keyword evidence="5 6" id="KW-0472">Membrane</keyword>
<evidence type="ECO:0000256" key="1">
    <source>
        <dbReference type="ARBA" id="ARBA00004141"/>
    </source>
</evidence>
<dbReference type="PRINTS" id="PR00783">
    <property type="entry name" value="MINTRINSICP"/>
</dbReference>
<evidence type="ECO:0000313" key="7">
    <source>
        <dbReference type="EMBL" id="CAJ1382780.1"/>
    </source>
</evidence>
<evidence type="ECO:0008006" key="9">
    <source>
        <dbReference type="Google" id="ProtNLM"/>
    </source>
</evidence>
<dbReference type="InterPro" id="IPR022357">
    <property type="entry name" value="MIP_CS"/>
</dbReference>
<sequence>MAADGPSDEVKRKEPLAKLQAAEDSVFSTRWEIFTPYLAEYWGTLVITATFLCNVDARSTDASFKSICHAFMVVGVVSATKHMTGASLNPSVSLALALAGRQRLSTAGLLCVAQVLGAITAAALCIQAGVAKELTLGPQGHHNWFQVGLLETIYACMMCLVYLNCAASKKNNPKEDQNGFVGIAVGFCYLASQNATQGICSTVSNSAIAIGLIAYGKGGGTHISHGVGYFLYDLLGAFLAAGAYRVVRPQEFRSLIMSSAIQENIQESALLGAEYIGTFYIVLTQVLTMLSSTGGDIGPQAWGTAAVVVAMVYALRDVSGAHFNPAVTMAVRASGRAPAEDLPFDSTNLRFGVFYALSQVLAAVSAALIIGLVYSSISTPTTKLEATAGQIMFAECFGVFFLCYVVLASSVTSPVDGSRSSQNNLAGLAYGSVVLSSTLTVGNISGALLNPVTAVTVIMVGASGRNSLIVYTIYHVSAGVLAAAAFLVTHAQLYVKDARDADDERLAGI</sequence>
<evidence type="ECO:0000256" key="3">
    <source>
        <dbReference type="ARBA" id="ARBA00022692"/>
    </source>
</evidence>
<name>A0AA36I9U6_9DINO</name>
<dbReference type="GO" id="GO:0015250">
    <property type="term" value="F:water channel activity"/>
    <property type="evidence" value="ECO:0007669"/>
    <property type="project" value="TreeGrafter"/>
</dbReference>
<evidence type="ECO:0000313" key="8">
    <source>
        <dbReference type="Proteomes" id="UP001178507"/>
    </source>
</evidence>
<proteinExistence type="predicted"/>
<keyword evidence="8" id="KW-1185">Reference proteome</keyword>
<keyword evidence="4 6" id="KW-1133">Transmembrane helix</keyword>
<gene>
    <name evidence="7" type="ORF">EVOR1521_LOCUS10086</name>
</gene>
<feature type="transmembrane region" description="Helical" evidence="6">
    <location>
        <begin position="353"/>
        <end position="374"/>
    </location>
</feature>
<accession>A0AA36I9U6</accession>
<feature type="transmembrane region" description="Helical" evidence="6">
    <location>
        <begin position="268"/>
        <end position="291"/>
    </location>
</feature>
<evidence type="ECO:0000256" key="2">
    <source>
        <dbReference type="ARBA" id="ARBA00022448"/>
    </source>
</evidence>
<comment type="caution">
    <text evidence="7">The sequence shown here is derived from an EMBL/GenBank/DDBJ whole genome shotgun (WGS) entry which is preliminary data.</text>
</comment>
<keyword evidence="3 6" id="KW-0812">Transmembrane</keyword>
<feature type="transmembrane region" description="Helical" evidence="6">
    <location>
        <begin position="386"/>
        <end position="407"/>
    </location>
</feature>
<organism evidence="7 8">
    <name type="scientific">Effrenium voratum</name>
    <dbReference type="NCBI Taxonomy" id="2562239"/>
    <lineage>
        <taxon>Eukaryota</taxon>
        <taxon>Sar</taxon>
        <taxon>Alveolata</taxon>
        <taxon>Dinophyceae</taxon>
        <taxon>Suessiales</taxon>
        <taxon>Symbiodiniaceae</taxon>
        <taxon>Effrenium</taxon>
    </lineage>
</organism>
<dbReference type="EMBL" id="CAUJNA010000946">
    <property type="protein sequence ID" value="CAJ1382780.1"/>
    <property type="molecule type" value="Genomic_DNA"/>
</dbReference>
<feature type="transmembrane region" description="Helical" evidence="6">
    <location>
        <begin position="107"/>
        <end position="131"/>
    </location>
</feature>
<dbReference type="Proteomes" id="UP001178507">
    <property type="component" value="Unassembled WGS sequence"/>
</dbReference>
<evidence type="ECO:0000256" key="5">
    <source>
        <dbReference type="ARBA" id="ARBA00023136"/>
    </source>
</evidence>
<evidence type="ECO:0000256" key="6">
    <source>
        <dbReference type="SAM" id="Phobius"/>
    </source>
</evidence>
<feature type="transmembrane region" description="Helical" evidence="6">
    <location>
        <begin position="227"/>
        <end position="247"/>
    </location>
</feature>
<keyword evidence="2" id="KW-0813">Transport</keyword>
<feature type="transmembrane region" description="Helical" evidence="6">
    <location>
        <begin position="143"/>
        <end position="163"/>
    </location>
</feature>